<evidence type="ECO:0000256" key="5">
    <source>
        <dbReference type="PROSITE-ProRule" id="PRU00042"/>
    </source>
</evidence>
<evidence type="ECO:0000256" key="3">
    <source>
        <dbReference type="ARBA" id="ARBA00022771"/>
    </source>
</evidence>
<dbReference type="InterPro" id="IPR036236">
    <property type="entry name" value="Znf_C2H2_sf"/>
</dbReference>
<dbReference type="Gene3D" id="3.30.160.60">
    <property type="entry name" value="Classic Zinc Finger"/>
    <property type="match status" value="5"/>
</dbReference>
<dbReference type="PROSITE" id="PS50157">
    <property type="entry name" value="ZINC_FINGER_C2H2_2"/>
    <property type="match status" value="7"/>
</dbReference>
<feature type="domain" description="C2H2-type" evidence="6">
    <location>
        <begin position="191"/>
        <end position="219"/>
    </location>
</feature>
<dbReference type="Pfam" id="PF13912">
    <property type="entry name" value="zf-C2H2_6"/>
    <property type="match status" value="1"/>
</dbReference>
<dbReference type="AlphaFoldDB" id="A0AAJ6Z1Y6"/>
<dbReference type="Proteomes" id="UP000694872">
    <property type="component" value="Unplaced"/>
</dbReference>
<dbReference type="GO" id="GO:0008270">
    <property type="term" value="F:zinc ion binding"/>
    <property type="evidence" value="ECO:0007669"/>
    <property type="project" value="UniProtKB-KW"/>
</dbReference>
<feature type="domain" description="C2H2-type" evidence="6">
    <location>
        <begin position="130"/>
        <end position="158"/>
    </location>
</feature>
<dbReference type="PANTHER" id="PTHR24379">
    <property type="entry name" value="KRAB AND ZINC FINGER DOMAIN-CONTAINING"/>
    <property type="match status" value="1"/>
</dbReference>
<feature type="domain" description="C2H2-type" evidence="6">
    <location>
        <begin position="104"/>
        <end position="131"/>
    </location>
</feature>
<evidence type="ECO:0000256" key="4">
    <source>
        <dbReference type="ARBA" id="ARBA00022833"/>
    </source>
</evidence>
<evidence type="ECO:0000256" key="2">
    <source>
        <dbReference type="ARBA" id="ARBA00022737"/>
    </source>
</evidence>
<protein>
    <submittedName>
        <fullName evidence="7">LOW QUALITY PROTEIN: gastrula zinc finger protein XlCGF52.1-like</fullName>
    </submittedName>
</protein>
<evidence type="ECO:0000256" key="1">
    <source>
        <dbReference type="ARBA" id="ARBA00022723"/>
    </source>
</evidence>
<keyword evidence="1" id="KW-0479">Metal-binding</keyword>
<dbReference type="SUPFAM" id="SSF57667">
    <property type="entry name" value="beta-beta-alpha zinc fingers"/>
    <property type="match status" value="4"/>
</dbReference>
<proteinExistence type="predicted"/>
<dbReference type="Pfam" id="PF00096">
    <property type="entry name" value="zf-C2H2"/>
    <property type="match status" value="4"/>
</dbReference>
<keyword evidence="3 5" id="KW-0863">Zinc-finger</keyword>
<gene>
    <name evidence="7" type="primary">LOC106114674</name>
</gene>
<evidence type="ECO:0000259" key="6">
    <source>
        <dbReference type="PROSITE" id="PS50157"/>
    </source>
</evidence>
<dbReference type="KEGG" id="pxu:106114674"/>
<evidence type="ECO:0000313" key="7">
    <source>
        <dbReference type="RefSeq" id="XP_013163419.1"/>
    </source>
</evidence>
<dbReference type="GeneID" id="106114674"/>
<dbReference type="InterPro" id="IPR013087">
    <property type="entry name" value="Znf_C2H2_type"/>
</dbReference>
<dbReference type="PANTHER" id="PTHR24379:SF121">
    <property type="entry name" value="C2H2-TYPE DOMAIN-CONTAINING PROTEIN"/>
    <property type="match status" value="1"/>
</dbReference>
<accession>A0AAJ6Z1Y6</accession>
<organism evidence="7">
    <name type="scientific">Papilio xuthus</name>
    <name type="common">Asian swallowtail butterfly</name>
    <dbReference type="NCBI Taxonomy" id="66420"/>
    <lineage>
        <taxon>Eukaryota</taxon>
        <taxon>Metazoa</taxon>
        <taxon>Ecdysozoa</taxon>
        <taxon>Arthropoda</taxon>
        <taxon>Hexapoda</taxon>
        <taxon>Insecta</taxon>
        <taxon>Pterygota</taxon>
        <taxon>Neoptera</taxon>
        <taxon>Endopterygota</taxon>
        <taxon>Lepidoptera</taxon>
        <taxon>Glossata</taxon>
        <taxon>Ditrysia</taxon>
        <taxon>Papilionoidea</taxon>
        <taxon>Papilionidae</taxon>
        <taxon>Papilioninae</taxon>
        <taxon>Papilio</taxon>
    </lineage>
</organism>
<dbReference type="RefSeq" id="XP_013163419.1">
    <property type="nucleotide sequence ID" value="XM_013307965.1"/>
</dbReference>
<dbReference type="FunFam" id="3.30.160.60:FF:000624">
    <property type="entry name" value="zinc finger protein 697"/>
    <property type="match status" value="1"/>
</dbReference>
<reference evidence="7" key="1">
    <citation type="submission" date="2025-08" db="UniProtKB">
        <authorList>
            <consortium name="RefSeq"/>
        </authorList>
    </citation>
    <scope>IDENTIFICATION</scope>
</reference>
<dbReference type="SMART" id="SM00355">
    <property type="entry name" value="ZnF_C2H2"/>
    <property type="match status" value="9"/>
</dbReference>
<feature type="domain" description="C2H2-type" evidence="6">
    <location>
        <begin position="78"/>
        <end position="100"/>
    </location>
</feature>
<sequence length="307" mass="36016">MTLSERQNAAILLENTTITPFENAQSKLIFPILCKICERIFTDINQIREHLISEHRICFTSSGNGVVVYNLTPKNGQFSCHVCDKLFQTFILLNRHLNVHFCNAVCEICGAGFITHQRLLQHKEIHSGGYPCTKCNKIYTTNSNLKYHIEKNHQGGTKMRTLRCTQCSERFTEHFRKLKHLKEVHGITFTFECEFCKLVFPSRRSLTMHTNKYHSIKTQCEVCKKNFSCITTLKKHMVSHTGERNFGCKICDKSYRHQKSLKQHMQVHDTKDNYTCSDCGNNFPNRNEFNKHMKDWHRRCLLDYNVR</sequence>
<name>A0AAJ6Z1Y6_PAPXU</name>
<dbReference type="Pfam" id="PF13894">
    <property type="entry name" value="zf-C2H2_4"/>
    <property type="match status" value="1"/>
</dbReference>
<keyword evidence="2" id="KW-0677">Repeat</keyword>
<feature type="domain" description="C2H2-type" evidence="6">
    <location>
        <begin position="246"/>
        <end position="273"/>
    </location>
</feature>
<feature type="domain" description="C2H2-type" evidence="6">
    <location>
        <begin position="218"/>
        <end position="245"/>
    </location>
</feature>
<feature type="domain" description="C2H2-type" evidence="6">
    <location>
        <begin position="274"/>
        <end position="297"/>
    </location>
</feature>
<keyword evidence="4" id="KW-0862">Zinc</keyword>
<dbReference type="PROSITE" id="PS00028">
    <property type="entry name" value="ZINC_FINGER_C2H2_1"/>
    <property type="match status" value="9"/>
</dbReference>